<dbReference type="Proteomes" id="UP001438707">
    <property type="component" value="Unassembled WGS sequence"/>
</dbReference>
<feature type="compositionally biased region" description="Polar residues" evidence="1">
    <location>
        <begin position="373"/>
        <end position="383"/>
    </location>
</feature>
<dbReference type="PROSITE" id="PS51011">
    <property type="entry name" value="ARID"/>
    <property type="match status" value="1"/>
</dbReference>
<dbReference type="InterPro" id="IPR001606">
    <property type="entry name" value="ARID_dom"/>
</dbReference>
<protein>
    <recommendedName>
        <fullName evidence="2">ARID domain-containing protein</fullName>
    </recommendedName>
</protein>
<dbReference type="CDD" id="cd16100">
    <property type="entry name" value="ARID"/>
    <property type="match status" value="1"/>
</dbReference>
<accession>A0AAW1Q4Z4</accession>
<name>A0AAW1Q4Z4_9CHLO</name>
<comment type="caution">
    <text evidence="3">The sequence shown here is derived from an EMBL/GenBank/DDBJ whole genome shotgun (WGS) entry which is preliminary data.</text>
</comment>
<reference evidence="3 4" key="1">
    <citation type="journal article" date="2024" name="Nat. Commun.">
        <title>Phylogenomics reveals the evolutionary origins of lichenization in chlorophyte algae.</title>
        <authorList>
            <person name="Puginier C."/>
            <person name="Libourel C."/>
            <person name="Otte J."/>
            <person name="Skaloud P."/>
            <person name="Haon M."/>
            <person name="Grisel S."/>
            <person name="Petersen M."/>
            <person name="Berrin J.G."/>
            <person name="Delaux P.M."/>
            <person name="Dal Grande F."/>
            <person name="Keller J."/>
        </authorList>
    </citation>
    <scope>NUCLEOTIDE SEQUENCE [LARGE SCALE GENOMIC DNA]</scope>
    <source>
        <strain evidence="3 4">SAG 2145</strain>
    </source>
</reference>
<dbReference type="Gene3D" id="1.10.150.60">
    <property type="entry name" value="ARID DNA-binding domain"/>
    <property type="match status" value="1"/>
</dbReference>
<feature type="region of interest" description="Disordered" evidence="1">
    <location>
        <begin position="367"/>
        <end position="387"/>
    </location>
</feature>
<organism evidence="3 4">
    <name type="scientific">Apatococcus lobatus</name>
    <dbReference type="NCBI Taxonomy" id="904363"/>
    <lineage>
        <taxon>Eukaryota</taxon>
        <taxon>Viridiplantae</taxon>
        <taxon>Chlorophyta</taxon>
        <taxon>core chlorophytes</taxon>
        <taxon>Trebouxiophyceae</taxon>
        <taxon>Chlorellales</taxon>
        <taxon>Chlorellaceae</taxon>
        <taxon>Apatococcus</taxon>
    </lineage>
</organism>
<evidence type="ECO:0000256" key="1">
    <source>
        <dbReference type="SAM" id="MobiDB-lite"/>
    </source>
</evidence>
<dbReference type="EMBL" id="JALJOS010000073">
    <property type="protein sequence ID" value="KAK9817368.1"/>
    <property type="molecule type" value="Genomic_DNA"/>
</dbReference>
<dbReference type="Pfam" id="PF01388">
    <property type="entry name" value="ARID"/>
    <property type="match status" value="1"/>
</dbReference>
<evidence type="ECO:0000313" key="3">
    <source>
        <dbReference type="EMBL" id="KAK9817368.1"/>
    </source>
</evidence>
<feature type="region of interest" description="Disordered" evidence="1">
    <location>
        <begin position="249"/>
        <end position="290"/>
    </location>
</feature>
<dbReference type="SUPFAM" id="SSF46774">
    <property type="entry name" value="ARID-like"/>
    <property type="match status" value="1"/>
</dbReference>
<dbReference type="GO" id="GO:0003677">
    <property type="term" value="F:DNA binding"/>
    <property type="evidence" value="ECO:0007669"/>
    <property type="project" value="InterPro"/>
</dbReference>
<dbReference type="InterPro" id="IPR036431">
    <property type="entry name" value="ARID_dom_sf"/>
</dbReference>
<feature type="compositionally biased region" description="Polar residues" evidence="1">
    <location>
        <begin position="281"/>
        <end position="290"/>
    </location>
</feature>
<keyword evidence="4" id="KW-1185">Reference proteome</keyword>
<feature type="domain" description="ARID" evidence="2">
    <location>
        <begin position="119"/>
        <end position="220"/>
    </location>
</feature>
<sequence>MYREALPAAELANPILQHLSPSQQLKQPSGMTEVSMLQPGLMTLGELEDLPEELPAADGRIITSGQALHPVLALEVPRKHGTKRVRAGSSGQTDTAEEAKASGNVSTTTAGPSGTSKEPLPKIRKFEKLPPGAEMEKELLRIYKRNTGRKQPKMIKGKVVSLTSIFKAARGLGGYEYVTAKRWWSKVATKWNAEAHTRENIQLVQALYEQGCLEYEHTQAQSIMNNTPDGPNVQAPTQELLASHSRFAAPRPAAEGPSADMDLDQSPVRDSASQAGLHASGSISSNNRAMPMSSVISPATATMPCTAERTVLPMGQVPKAVNVGDSARVVGSPFKIVWDRAPLAPRDPRASAALRLEAPTQPFRLNEERGGLTASSVAPTRSASAGDAQDTVQTEHQALLLKQEPICLHASKAAPCPVPEQAQRNRVAESLTDRHPTADLQHFSSAYMFEDDTAANLSAPGGGAPLAAAAAAVQVQGMKWAVPMAASFMAMCSEDEVKRIIEVSRSFERGFGHSWGEVKACLALCQLFSDRASNVQDIPWILKQDTSRGSHGRHERSALSAGLLNEGLMMCLAAAASQIGSWSPEEHPGAVGGSTPIRCHDPSVALPCGRAPWET</sequence>
<evidence type="ECO:0000313" key="4">
    <source>
        <dbReference type="Proteomes" id="UP001438707"/>
    </source>
</evidence>
<dbReference type="AlphaFoldDB" id="A0AAW1Q4Z4"/>
<proteinExistence type="predicted"/>
<feature type="compositionally biased region" description="Polar residues" evidence="1">
    <location>
        <begin position="103"/>
        <end position="116"/>
    </location>
</feature>
<feature type="region of interest" description="Disordered" evidence="1">
    <location>
        <begin position="78"/>
        <end position="122"/>
    </location>
</feature>
<evidence type="ECO:0000259" key="2">
    <source>
        <dbReference type="PROSITE" id="PS51011"/>
    </source>
</evidence>
<gene>
    <name evidence="3" type="ORF">WJX74_006333</name>
</gene>